<feature type="transmembrane region" description="Helical" evidence="12">
    <location>
        <begin position="455"/>
        <end position="478"/>
    </location>
</feature>
<feature type="transmembrane region" description="Helical" evidence="12">
    <location>
        <begin position="204"/>
        <end position="223"/>
    </location>
</feature>
<organism evidence="13 14">
    <name type="scientific">Adineta ricciae</name>
    <name type="common">Rotifer</name>
    <dbReference type="NCBI Taxonomy" id="249248"/>
    <lineage>
        <taxon>Eukaryota</taxon>
        <taxon>Metazoa</taxon>
        <taxon>Spiralia</taxon>
        <taxon>Gnathifera</taxon>
        <taxon>Rotifera</taxon>
        <taxon>Eurotatoria</taxon>
        <taxon>Bdelloidea</taxon>
        <taxon>Adinetida</taxon>
        <taxon>Adinetidae</taxon>
        <taxon>Adineta</taxon>
    </lineage>
</organism>
<evidence type="ECO:0000256" key="8">
    <source>
        <dbReference type="ARBA" id="ARBA00023065"/>
    </source>
</evidence>
<dbReference type="Gene3D" id="1.20.1730.10">
    <property type="entry name" value="Sodium/glucose cotransporter"/>
    <property type="match status" value="1"/>
</dbReference>
<keyword evidence="3" id="KW-0813">Transport</keyword>
<feature type="transmembrane region" description="Helical" evidence="12">
    <location>
        <begin position="67"/>
        <end position="87"/>
    </location>
</feature>
<feature type="transmembrane region" description="Helical" evidence="12">
    <location>
        <begin position="294"/>
        <end position="317"/>
    </location>
</feature>
<dbReference type="Proteomes" id="UP000663828">
    <property type="component" value="Unassembled WGS sequence"/>
</dbReference>
<name>A0A814WK97_ADIRI</name>
<dbReference type="CDD" id="cd11492">
    <property type="entry name" value="SLC5sbd_NIS-SMVT"/>
    <property type="match status" value="1"/>
</dbReference>
<evidence type="ECO:0000313" key="14">
    <source>
        <dbReference type="Proteomes" id="UP000663828"/>
    </source>
</evidence>
<dbReference type="GO" id="GO:0006814">
    <property type="term" value="P:sodium ion transport"/>
    <property type="evidence" value="ECO:0007669"/>
    <property type="project" value="UniProtKB-KW"/>
</dbReference>
<comment type="subcellular location">
    <subcellularLocation>
        <location evidence="1">Cell membrane</location>
        <topology evidence="1">Multi-pass membrane protein</topology>
    </subcellularLocation>
</comment>
<feature type="transmembrane region" description="Helical" evidence="12">
    <location>
        <begin position="398"/>
        <end position="418"/>
    </location>
</feature>
<evidence type="ECO:0000256" key="11">
    <source>
        <dbReference type="RuleBase" id="RU362091"/>
    </source>
</evidence>
<comment type="similarity">
    <text evidence="2 11">Belongs to the sodium:solute symporter (SSF) (TC 2.A.21) family.</text>
</comment>
<dbReference type="PANTHER" id="PTHR42985">
    <property type="entry name" value="SODIUM-COUPLED MONOCARBOXYLATE TRANSPORTER"/>
    <property type="match status" value="1"/>
</dbReference>
<dbReference type="GO" id="GO:0015293">
    <property type="term" value="F:symporter activity"/>
    <property type="evidence" value="ECO:0007669"/>
    <property type="project" value="TreeGrafter"/>
</dbReference>
<feature type="transmembrane region" description="Helical" evidence="12">
    <location>
        <begin position="424"/>
        <end position="448"/>
    </location>
</feature>
<feature type="transmembrane region" description="Helical" evidence="12">
    <location>
        <begin position="99"/>
        <end position="122"/>
    </location>
</feature>
<proteinExistence type="inferred from homology"/>
<evidence type="ECO:0000256" key="12">
    <source>
        <dbReference type="SAM" id="Phobius"/>
    </source>
</evidence>
<feature type="transmembrane region" description="Helical" evidence="12">
    <location>
        <begin position="13"/>
        <end position="33"/>
    </location>
</feature>
<keyword evidence="8" id="KW-0406">Ion transport</keyword>
<feature type="transmembrane region" description="Helical" evidence="12">
    <location>
        <begin position="174"/>
        <end position="192"/>
    </location>
</feature>
<comment type="caution">
    <text evidence="13">The sequence shown here is derived from an EMBL/GenBank/DDBJ whole genome shotgun (WGS) entry which is preliminary data.</text>
</comment>
<keyword evidence="4" id="KW-1003">Cell membrane</keyword>
<keyword evidence="14" id="KW-1185">Reference proteome</keyword>
<reference evidence="13" key="1">
    <citation type="submission" date="2021-02" db="EMBL/GenBank/DDBJ databases">
        <authorList>
            <person name="Nowell W R."/>
        </authorList>
    </citation>
    <scope>NUCLEOTIDE SEQUENCE</scope>
</reference>
<feature type="transmembrane region" description="Helical" evidence="12">
    <location>
        <begin position="255"/>
        <end position="273"/>
    </location>
</feature>
<dbReference type="InterPro" id="IPR001734">
    <property type="entry name" value="Na/solute_symporter"/>
</dbReference>
<dbReference type="PROSITE" id="PS50283">
    <property type="entry name" value="NA_SOLUT_SYMP_3"/>
    <property type="match status" value="1"/>
</dbReference>
<evidence type="ECO:0000256" key="5">
    <source>
        <dbReference type="ARBA" id="ARBA00022692"/>
    </source>
</evidence>
<dbReference type="GO" id="GO:0005886">
    <property type="term" value="C:plasma membrane"/>
    <property type="evidence" value="ECO:0007669"/>
    <property type="project" value="UniProtKB-SubCell"/>
</dbReference>
<gene>
    <name evidence="13" type="ORF">XAT740_LOCUS23770</name>
</gene>
<keyword evidence="9 12" id="KW-0472">Membrane</keyword>
<dbReference type="NCBIfam" id="TIGR00813">
    <property type="entry name" value="sss"/>
    <property type="match status" value="1"/>
</dbReference>
<feature type="transmembrane region" description="Helical" evidence="12">
    <location>
        <begin position="354"/>
        <end position="378"/>
    </location>
</feature>
<evidence type="ECO:0000256" key="3">
    <source>
        <dbReference type="ARBA" id="ARBA00022448"/>
    </source>
</evidence>
<accession>A0A814WK97</accession>
<feature type="transmembrane region" description="Helical" evidence="12">
    <location>
        <begin position="537"/>
        <end position="558"/>
    </location>
</feature>
<evidence type="ECO:0000256" key="10">
    <source>
        <dbReference type="ARBA" id="ARBA00023201"/>
    </source>
</evidence>
<protein>
    <recommendedName>
        <fullName evidence="15">Sodium-coupled monocarboxylate transporter 1</fullName>
    </recommendedName>
</protein>
<evidence type="ECO:0000256" key="7">
    <source>
        <dbReference type="ARBA" id="ARBA00023053"/>
    </source>
</evidence>
<keyword evidence="5 12" id="KW-0812">Transmembrane</keyword>
<evidence type="ECO:0000256" key="6">
    <source>
        <dbReference type="ARBA" id="ARBA00022989"/>
    </source>
</evidence>
<evidence type="ECO:0000256" key="9">
    <source>
        <dbReference type="ARBA" id="ARBA00023136"/>
    </source>
</evidence>
<evidence type="ECO:0000256" key="1">
    <source>
        <dbReference type="ARBA" id="ARBA00004651"/>
    </source>
</evidence>
<dbReference type="EMBL" id="CAJNOR010001810">
    <property type="protein sequence ID" value="CAF1202766.1"/>
    <property type="molecule type" value="Genomic_DNA"/>
</dbReference>
<keyword evidence="10" id="KW-0739">Sodium transport</keyword>
<dbReference type="AlphaFoldDB" id="A0A814WK97"/>
<dbReference type="PANTHER" id="PTHR42985:SF40">
    <property type="entry name" value="LD47995P-RELATED"/>
    <property type="match status" value="1"/>
</dbReference>
<sequence length="659" mass="74150">MVLGNMRFDVVDYIIFALLLIFSAAIGLFYGFIDKRRRRKQDEASGDAVEQTKSSAKEYLLANKSMGIFPTGMSLLASFMSAITILGTPAEIYVYGTQYWVIGISYIFTVYLTATLFMPMFVKLEVTSAYEYLEKRFDKYVRLVASLIFSIQMIIYMAIVLYAPALALSQVTGLNVWISVVSIGVICTMYTTVGGMKAVMWTDVFQTIIMFVGLLASVIQGIIDAGGGKAVWKRALDGGRVEFFNFDPDPTTRHTIWSILIGATFTWLAIYGFNQAQVQRYLCVPTVRHAKLALLFNLVGLILILSLCCGVGLVMFAKYYACDPLQRGLIKQTDQLYPLFVMETLRRFKGLPGIFLACVFSGALSTLSSGLNSLAAVVLSDIIKFFYRRPMTDAQDLLYSKILSLVFGVICILITYLVSLLGNLLQASLSLFGVLSGPISAIFMIGFLLPWVNSLGALIGLIVSVIVQIWIFLGSQFLRTQMRSFRLPTRIDGCHLMRDNITSLFNTTMNSSILSTTSLSTTIIKKSPLARFYGMSYFWYTLMSIFTALTVSLVVSYFTGFRKPEDIDPQLMLPAFDILFPFLPERILSRLRCGVRYQRDSDQMKAEEEQQQASPPYVPMDTPKHRMKMGDECQINPAYLSNDYDDETMDEEWMKRTKL</sequence>
<dbReference type="InterPro" id="IPR038377">
    <property type="entry name" value="Na/Glc_symporter_sf"/>
</dbReference>
<keyword evidence="7" id="KW-0915">Sodium</keyword>
<evidence type="ECO:0000313" key="13">
    <source>
        <dbReference type="EMBL" id="CAF1202766.1"/>
    </source>
</evidence>
<feature type="transmembrane region" description="Helical" evidence="12">
    <location>
        <begin position="143"/>
        <end position="168"/>
    </location>
</feature>
<evidence type="ECO:0000256" key="4">
    <source>
        <dbReference type="ARBA" id="ARBA00022475"/>
    </source>
</evidence>
<keyword evidence="6 12" id="KW-1133">Transmembrane helix</keyword>
<dbReference type="InterPro" id="IPR051163">
    <property type="entry name" value="Sodium:Solute_Symporter_SSF"/>
</dbReference>
<evidence type="ECO:0008006" key="15">
    <source>
        <dbReference type="Google" id="ProtNLM"/>
    </source>
</evidence>
<dbReference type="Pfam" id="PF00474">
    <property type="entry name" value="SSF"/>
    <property type="match status" value="1"/>
</dbReference>
<evidence type="ECO:0000256" key="2">
    <source>
        <dbReference type="ARBA" id="ARBA00006434"/>
    </source>
</evidence>